<comment type="caution">
    <text evidence="1">The sequence shown here is derived from an EMBL/GenBank/DDBJ whole genome shotgun (WGS) entry which is preliminary data.</text>
</comment>
<accession>X1S2V8</accession>
<sequence length="67" mass="7873">ALSIKRNVLLKHINLLKMDFLPLITTDDYRDILSGLSSQEKEKVLNYINCLKYERETMVFAQSRKTI</sequence>
<reference evidence="1" key="1">
    <citation type="journal article" date="2014" name="Front. Microbiol.">
        <title>High frequency of phylogenetically diverse reductive dehalogenase-homologous genes in deep subseafloor sedimentary metagenomes.</title>
        <authorList>
            <person name="Kawai M."/>
            <person name="Futagami T."/>
            <person name="Toyoda A."/>
            <person name="Takaki Y."/>
            <person name="Nishi S."/>
            <person name="Hori S."/>
            <person name="Arai W."/>
            <person name="Tsubouchi T."/>
            <person name="Morono Y."/>
            <person name="Uchiyama I."/>
            <person name="Ito T."/>
            <person name="Fujiyama A."/>
            <person name="Inagaki F."/>
            <person name="Takami H."/>
        </authorList>
    </citation>
    <scope>NUCLEOTIDE SEQUENCE</scope>
    <source>
        <strain evidence="1">Expedition CK06-06</strain>
    </source>
</reference>
<feature type="non-terminal residue" evidence="1">
    <location>
        <position position="1"/>
    </location>
</feature>
<proteinExistence type="predicted"/>
<organism evidence="1">
    <name type="scientific">marine sediment metagenome</name>
    <dbReference type="NCBI Taxonomy" id="412755"/>
    <lineage>
        <taxon>unclassified sequences</taxon>
        <taxon>metagenomes</taxon>
        <taxon>ecological metagenomes</taxon>
    </lineage>
</organism>
<name>X1S2V8_9ZZZZ</name>
<dbReference type="AlphaFoldDB" id="X1S2V8"/>
<protein>
    <submittedName>
        <fullName evidence="1">Uncharacterized protein</fullName>
    </submittedName>
</protein>
<gene>
    <name evidence="1" type="ORF">S12H4_17911</name>
</gene>
<evidence type="ECO:0000313" key="1">
    <source>
        <dbReference type="EMBL" id="GAI87382.1"/>
    </source>
</evidence>
<dbReference type="EMBL" id="BARW01008800">
    <property type="protein sequence ID" value="GAI87382.1"/>
    <property type="molecule type" value="Genomic_DNA"/>
</dbReference>